<dbReference type="Gene3D" id="3.40.710.10">
    <property type="entry name" value="DD-peptidase/beta-lactamase superfamily"/>
    <property type="match status" value="1"/>
</dbReference>
<evidence type="ECO:0000256" key="4">
    <source>
        <dbReference type="ARBA" id="ARBA00022676"/>
    </source>
</evidence>
<dbReference type="InterPro" id="IPR023346">
    <property type="entry name" value="Lysozyme-like_dom_sf"/>
</dbReference>
<keyword evidence="21" id="KW-1185">Reference proteome</keyword>
<feature type="compositionally biased region" description="Low complexity" evidence="16">
    <location>
        <begin position="946"/>
        <end position="964"/>
    </location>
</feature>
<organism evidence="20 21">
    <name type="scientific">Virgibacillus xinjiangensis</name>
    <dbReference type="NCBI Taxonomy" id="393090"/>
    <lineage>
        <taxon>Bacteria</taxon>
        <taxon>Bacillati</taxon>
        <taxon>Bacillota</taxon>
        <taxon>Bacilli</taxon>
        <taxon>Bacillales</taxon>
        <taxon>Bacillaceae</taxon>
        <taxon>Virgibacillus</taxon>
    </lineage>
</organism>
<dbReference type="Gene3D" id="3.90.1310.40">
    <property type="match status" value="1"/>
</dbReference>
<keyword evidence="5" id="KW-0808">Transferase</keyword>
<comment type="catalytic activity">
    <reaction evidence="14">
        <text>Preferential cleavage: (Ac)2-L-Lys-D-Ala-|-D-Ala. Also transpeptidation of peptidyl-alanyl moieties that are N-acyl substituents of D-alanine.</text>
        <dbReference type="EC" id="3.4.16.4"/>
    </reaction>
</comment>
<dbReference type="SUPFAM" id="SSF56601">
    <property type="entry name" value="beta-lactamase/transpeptidase-like"/>
    <property type="match status" value="1"/>
</dbReference>
<feature type="domain" description="Penicillin-binding protein transpeptidase" evidence="18">
    <location>
        <begin position="418"/>
        <end position="665"/>
    </location>
</feature>
<dbReference type="InterPro" id="IPR036950">
    <property type="entry name" value="PBP_transglycosylase"/>
</dbReference>
<dbReference type="RefSeq" id="WP_390270957.1">
    <property type="nucleotide sequence ID" value="NZ_JBHRSA010000031.1"/>
</dbReference>
<dbReference type="InterPro" id="IPR050396">
    <property type="entry name" value="Glycosyltr_51/Transpeptidase"/>
</dbReference>
<evidence type="ECO:0000256" key="11">
    <source>
        <dbReference type="ARBA" id="ARBA00023136"/>
    </source>
</evidence>
<keyword evidence="11 17" id="KW-0472">Membrane</keyword>
<evidence type="ECO:0000313" key="20">
    <source>
        <dbReference type="EMBL" id="MFC3040141.1"/>
    </source>
</evidence>
<feature type="region of interest" description="Disordered" evidence="16">
    <location>
        <begin position="913"/>
        <end position="964"/>
    </location>
</feature>
<feature type="region of interest" description="Disordered" evidence="16">
    <location>
        <begin position="829"/>
        <end position="852"/>
    </location>
</feature>
<evidence type="ECO:0000259" key="19">
    <source>
        <dbReference type="Pfam" id="PF00912"/>
    </source>
</evidence>
<evidence type="ECO:0000256" key="3">
    <source>
        <dbReference type="ARBA" id="ARBA00022670"/>
    </source>
</evidence>
<dbReference type="PANTHER" id="PTHR32282:SF32">
    <property type="entry name" value="PENICILLIN-BINDING PROTEIN 2A"/>
    <property type="match status" value="1"/>
</dbReference>
<gene>
    <name evidence="20" type="ORF">ACFOGI_07735</name>
</gene>
<dbReference type="InterPro" id="IPR001460">
    <property type="entry name" value="PCN-bd_Tpept"/>
</dbReference>
<evidence type="ECO:0000313" key="21">
    <source>
        <dbReference type="Proteomes" id="UP001595279"/>
    </source>
</evidence>
<dbReference type="SUPFAM" id="SSF53955">
    <property type="entry name" value="Lysozyme-like"/>
    <property type="match status" value="1"/>
</dbReference>
<accession>A0ABV7CUX0</accession>
<dbReference type="Pfam" id="PF00912">
    <property type="entry name" value="Transgly"/>
    <property type="match status" value="1"/>
</dbReference>
<evidence type="ECO:0000256" key="8">
    <source>
        <dbReference type="ARBA" id="ARBA00022960"/>
    </source>
</evidence>
<dbReference type="Proteomes" id="UP001595279">
    <property type="component" value="Unassembled WGS sequence"/>
</dbReference>
<reference evidence="21" key="1">
    <citation type="journal article" date="2019" name="Int. J. Syst. Evol. Microbiol.">
        <title>The Global Catalogue of Microorganisms (GCM) 10K type strain sequencing project: providing services to taxonomists for standard genome sequencing and annotation.</title>
        <authorList>
            <consortium name="The Broad Institute Genomics Platform"/>
            <consortium name="The Broad Institute Genome Sequencing Center for Infectious Disease"/>
            <person name="Wu L."/>
            <person name="Ma J."/>
        </authorList>
    </citation>
    <scope>NUCLEOTIDE SEQUENCE [LARGE SCALE GENOMIC DNA]</scope>
    <source>
        <strain evidence="21">KCTC 13128</strain>
    </source>
</reference>
<evidence type="ECO:0000256" key="9">
    <source>
        <dbReference type="ARBA" id="ARBA00022984"/>
    </source>
</evidence>
<name>A0ABV7CUX0_9BACI</name>
<evidence type="ECO:0000256" key="16">
    <source>
        <dbReference type="SAM" id="MobiDB-lite"/>
    </source>
</evidence>
<keyword evidence="13" id="KW-0961">Cell wall biogenesis/degradation</keyword>
<dbReference type="InterPro" id="IPR001264">
    <property type="entry name" value="Glyco_trans_51"/>
</dbReference>
<feature type="domain" description="Glycosyl transferase family 51" evidence="19">
    <location>
        <begin position="97"/>
        <end position="282"/>
    </location>
</feature>
<dbReference type="Gene3D" id="2.60.40.10">
    <property type="entry name" value="Immunoglobulins"/>
    <property type="match status" value="1"/>
</dbReference>
<keyword evidence="10 17" id="KW-1133">Transmembrane helix</keyword>
<dbReference type="PANTHER" id="PTHR32282">
    <property type="entry name" value="BINDING PROTEIN TRANSPEPTIDASE, PUTATIVE-RELATED"/>
    <property type="match status" value="1"/>
</dbReference>
<evidence type="ECO:0000256" key="6">
    <source>
        <dbReference type="ARBA" id="ARBA00022692"/>
    </source>
</evidence>
<evidence type="ECO:0000256" key="5">
    <source>
        <dbReference type="ARBA" id="ARBA00022679"/>
    </source>
</evidence>
<dbReference type="InterPro" id="IPR012338">
    <property type="entry name" value="Beta-lactam/transpept-like"/>
</dbReference>
<keyword evidence="6 17" id="KW-0812">Transmembrane</keyword>
<keyword evidence="9" id="KW-0573">Peptidoglycan synthesis</keyword>
<feature type="compositionally biased region" description="Polar residues" evidence="16">
    <location>
        <begin position="832"/>
        <end position="845"/>
    </location>
</feature>
<evidence type="ECO:0000256" key="12">
    <source>
        <dbReference type="ARBA" id="ARBA00023268"/>
    </source>
</evidence>
<keyword evidence="8" id="KW-0133">Cell shape</keyword>
<dbReference type="EMBL" id="JBHRSA010000031">
    <property type="protein sequence ID" value="MFC3040141.1"/>
    <property type="molecule type" value="Genomic_DNA"/>
</dbReference>
<dbReference type="Gene3D" id="1.10.3810.10">
    <property type="entry name" value="Biosynthetic peptidoglycan transglycosylase-like"/>
    <property type="match status" value="1"/>
</dbReference>
<evidence type="ECO:0000256" key="1">
    <source>
        <dbReference type="ARBA" id="ARBA00022475"/>
    </source>
</evidence>
<keyword evidence="4" id="KW-0328">Glycosyltransferase</keyword>
<proteinExistence type="predicted"/>
<dbReference type="InterPro" id="IPR013783">
    <property type="entry name" value="Ig-like_fold"/>
</dbReference>
<keyword evidence="3" id="KW-0645">Protease</keyword>
<keyword evidence="1" id="KW-1003">Cell membrane</keyword>
<feature type="transmembrane region" description="Helical" evidence="17">
    <location>
        <begin position="33"/>
        <end position="61"/>
    </location>
</feature>
<evidence type="ECO:0000259" key="18">
    <source>
        <dbReference type="Pfam" id="PF00905"/>
    </source>
</evidence>
<evidence type="ECO:0000256" key="15">
    <source>
        <dbReference type="ARBA" id="ARBA00049902"/>
    </source>
</evidence>
<keyword evidence="12" id="KW-0511">Multifunctional enzyme</keyword>
<evidence type="ECO:0000256" key="14">
    <source>
        <dbReference type="ARBA" id="ARBA00034000"/>
    </source>
</evidence>
<evidence type="ECO:0000256" key="13">
    <source>
        <dbReference type="ARBA" id="ARBA00023316"/>
    </source>
</evidence>
<keyword evidence="7" id="KW-0378">Hydrolase</keyword>
<evidence type="ECO:0000256" key="2">
    <source>
        <dbReference type="ARBA" id="ARBA00022645"/>
    </source>
</evidence>
<sequence>MDLKEKYRIYSRKVGEMWNTGKIQRSSRITYDVFWNVVIFFLVLVFIGLFFAGGIGAGYFASLVEDEPVRSYEEMEQHLYDYSQTSKLYFADATYFGDISSDVHREETTLDNISPHLIEAVIATEDEYFETHEGIVPKALLRAVMQEFTNAEVQTGGSTLTQQVIKNQVLTNEVSFERKAKEILLALRLERFFDKEDILEAYLNIVPFGRDAAGRNIAGVQTAAKGIFNVDASELTLPQAAFIAGLPQSPFAYTPFKNAGGHKSEEGMERGLNRMQSVLDRMHEEEYITDQEYQEASNYDVVADFREDFPLPHDTYPKLTDELERRAKDLLTAKLAEEDGYTEEDLDNDDQLAKRYKERATTDLRTRGYQIHSTIDKEIYDSMQEVTNNFGSFGPSWTGNITMSDGEEIETTQQVQASAVMMENSTGRIISFVAGNDPESYYNFATRAVRSNGSTMKPLLVFAPALEEGIVQPGTPVADIDLPVAGDWKPSNYSGSHYGLIPARKALFNSYNVSTSRIYKEMLDSNPERNPVKEYLWKMGISTISAKEGFYPSLSIGGATNGVTVEENTNAYATLGNSGKFADGYMIEKITTADGETVFEQETETEEVFSPQTSYLTLDMMRDVMDQGTGTYANSQLANRSVDWAGKSGTSQDWENVWFMGVNPNITVGTWMGYEIPKSLYRSWDPQGHSHRVQRFWAQLINSAAEVDPELVTPSGSFEQPEGVVSRSYCAISGKLPSSLCEAAGLVKTDLFNQKYVPTETDDSLVSGSYVEVNGRSVEAGSDTPGEFVDGNGLAFNPEFLKRNGYDQLNSVTQLYPRTNRDRWERIGAPRSSGTTIEDNGQAPSAPSALGNSDERLVWNRSNSPDVAGYRVYRAANQGGSFSQVGNTTSTSYSAPGDGVYQVRAVDFYGRQSDPSNEAIVGNIPATASSQDANEEDNNSSVEQTSVENVSSEGNNNESNDVEE</sequence>
<evidence type="ECO:0000256" key="17">
    <source>
        <dbReference type="SAM" id="Phobius"/>
    </source>
</evidence>
<keyword evidence="2" id="KW-0121">Carboxypeptidase</keyword>
<comment type="catalytic activity">
    <reaction evidence="15">
        <text>[GlcNAc-(1-&gt;4)-Mur2Ac(oyl-L-Ala-gamma-D-Glu-L-Lys-D-Ala-D-Ala)](n)-di-trans,octa-cis-undecaprenyl diphosphate + beta-D-GlcNAc-(1-&gt;4)-Mur2Ac(oyl-L-Ala-gamma-D-Glu-L-Lys-D-Ala-D-Ala)-di-trans,octa-cis-undecaprenyl diphosphate = [GlcNAc-(1-&gt;4)-Mur2Ac(oyl-L-Ala-gamma-D-Glu-L-Lys-D-Ala-D-Ala)](n+1)-di-trans,octa-cis-undecaprenyl diphosphate + di-trans,octa-cis-undecaprenyl diphosphate + H(+)</text>
        <dbReference type="Rhea" id="RHEA:23708"/>
        <dbReference type="Rhea" id="RHEA-COMP:9602"/>
        <dbReference type="Rhea" id="RHEA-COMP:9603"/>
        <dbReference type="ChEBI" id="CHEBI:15378"/>
        <dbReference type="ChEBI" id="CHEBI:58405"/>
        <dbReference type="ChEBI" id="CHEBI:60033"/>
        <dbReference type="ChEBI" id="CHEBI:78435"/>
        <dbReference type="EC" id="2.4.99.28"/>
    </reaction>
</comment>
<protein>
    <submittedName>
        <fullName evidence="20">Transglycosylase domain-containing protein</fullName>
    </submittedName>
</protein>
<evidence type="ECO:0000256" key="10">
    <source>
        <dbReference type="ARBA" id="ARBA00022989"/>
    </source>
</evidence>
<dbReference type="Pfam" id="PF00905">
    <property type="entry name" value="Transpeptidase"/>
    <property type="match status" value="1"/>
</dbReference>
<evidence type="ECO:0000256" key="7">
    <source>
        <dbReference type="ARBA" id="ARBA00022801"/>
    </source>
</evidence>
<comment type="caution">
    <text evidence="20">The sequence shown here is derived from an EMBL/GenBank/DDBJ whole genome shotgun (WGS) entry which is preliminary data.</text>
</comment>